<dbReference type="Gene3D" id="2.60.120.10">
    <property type="entry name" value="Jelly Rolls"/>
    <property type="match status" value="1"/>
</dbReference>
<dbReference type="SMART" id="SM00419">
    <property type="entry name" value="HTH_CRP"/>
    <property type="match status" value="1"/>
</dbReference>
<dbReference type="InterPro" id="IPR036390">
    <property type="entry name" value="WH_DNA-bd_sf"/>
</dbReference>
<dbReference type="Pfam" id="PF13545">
    <property type="entry name" value="HTH_Crp_2"/>
    <property type="match status" value="1"/>
</dbReference>
<feature type="domain" description="HTH crp-type" evidence="5">
    <location>
        <begin position="162"/>
        <end position="230"/>
    </location>
</feature>
<dbReference type="GO" id="GO:0003677">
    <property type="term" value="F:DNA binding"/>
    <property type="evidence" value="ECO:0007669"/>
    <property type="project" value="UniProtKB-KW"/>
</dbReference>
<dbReference type="PANTHER" id="PTHR24567:SF74">
    <property type="entry name" value="HTH-TYPE TRANSCRIPTIONAL REGULATOR ARCR"/>
    <property type="match status" value="1"/>
</dbReference>
<keyword evidence="7" id="KW-1185">Reference proteome</keyword>
<evidence type="ECO:0000256" key="1">
    <source>
        <dbReference type="ARBA" id="ARBA00023015"/>
    </source>
</evidence>
<dbReference type="InterPro" id="IPR014710">
    <property type="entry name" value="RmlC-like_jellyroll"/>
</dbReference>
<evidence type="ECO:0000313" key="7">
    <source>
        <dbReference type="Proteomes" id="UP000298517"/>
    </source>
</evidence>
<dbReference type="InterPro" id="IPR018490">
    <property type="entry name" value="cNMP-bd_dom_sf"/>
</dbReference>
<evidence type="ECO:0000259" key="5">
    <source>
        <dbReference type="PROSITE" id="PS51063"/>
    </source>
</evidence>
<organism evidence="6 7">
    <name type="scientific">Gramella jeungdoensis</name>
    <dbReference type="NCBI Taxonomy" id="708091"/>
    <lineage>
        <taxon>Bacteria</taxon>
        <taxon>Pseudomonadati</taxon>
        <taxon>Bacteroidota</taxon>
        <taxon>Flavobacteriia</taxon>
        <taxon>Flavobacteriales</taxon>
        <taxon>Flavobacteriaceae</taxon>
        <taxon>Christiangramia</taxon>
    </lineage>
</organism>
<dbReference type="Proteomes" id="UP000298517">
    <property type="component" value="Unassembled WGS sequence"/>
</dbReference>
<keyword evidence="3" id="KW-0804">Transcription</keyword>
<dbReference type="EMBL" id="SNQI01000007">
    <property type="protein sequence ID" value="TEW71857.1"/>
    <property type="molecule type" value="Genomic_DNA"/>
</dbReference>
<proteinExistence type="predicted"/>
<gene>
    <name evidence="6" type="ORF">E2488_15425</name>
</gene>
<evidence type="ECO:0000313" key="6">
    <source>
        <dbReference type="EMBL" id="TEW71857.1"/>
    </source>
</evidence>
<dbReference type="PROSITE" id="PS51063">
    <property type="entry name" value="HTH_CRP_2"/>
    <property type="match status" value="1"/>
</dbReference>
<feature type="domain" description="Cyclic nucleotide-binding" evidence="4">
    <location>
        <begin position="29"/>
        <end position="131"/>
    </location>
</feature>
<protein>
    <submittedName>
        <fullName evidence="6">Crp/Fnr family transcriptional regulator</fullName>
    </submittedName>
</protein>
<reference evidence="6 7" key="1">
    <citation type="journal article" date="2011" name="J. Microbiol.">
        <title>Gramella jeungdoensis sp. nov., isolated from a solar saltern in Korea.</title>
        <authorList>
            <person name="Joung Y."/>
            <person name="Kim H."/>
            <person name="Jang T."/>
            <person name="Ahn T.S."/>
            <person name="Joh K."/>
        </authorList>
    </citation>
    <scope>NUCLEOTIDE SEQUENCE [LARGE SCALE GENOMIC DNA]</scope>
    <source>
        <strain evidence="6 7">KCTC 23123</strain>
    </source>
</reference>
<sequence>MEKFIFLTMPDFIKKETAFNLEFLDAKACLNNLTEEEQNQLLANKNDIEFEPGEIIIKRGIAVSHVLYLIDGLAKIEIVNDGKTTTLGLVQSHSFIGIICCFAFESFDFTATALEKTKVGFIDKAIFEKFIKTNGNFALDLIRHMSGSSNGLYHRITTLSQKNIDGALSIILLDFTQIYKSNSFTIPMLRKDLANMLGYSKESVINTLSKFNKEKIIKVSDRKIEILNIKKLKQISKLG</sequence>
<dbReference type="AlphaFoldDB" id="A0A4Y8ANG8"/>
<dbReference type="PANTHER" id="PTHR24567">
    <property type="entry name" value="CRP FAMILY TRANSCRIPTIONAL REGULATORY PROTEIN"/>
    <property type="match status" value="1"/>
</dbReference>
<dbReference type="GO" id="GO:0003700">
    <property type="term" value="F:DNA-binding transcription factor activity"/>
    <property type="evidence" value="ECO:0007669"/>
    <property type="project" value="TreeGrafter"/>
</dbReference>
<dbReference type="SUPFAM" id="SSF46785">
    <property type="entry name" value="Winged helix' DNA-binding domain"/>
    <property type="match status" value="1"/>
</dbReference>
<dbReference type="SMART" id="SM00100">
    <property type="entry name" value="cNMP"/>
    <property type="match status" value="1"/>
</dbReference>
<comment type="caution">
    <text evidence="6">The sequence shown here is derived from an EMBL/GenBank/DDBJ whole genome shotgun (WGS) entry which is preliminary data.</text>
</comment>
<dbReference type="Pfam" id="PF00027">
    <property type="entry name" value="cNMP_binding"/>
    <property type="match status" value="1"/>
</dbReference>
<dbReference type="InterPro" id="IPR012318">
    <property type="entry name" value="HTH_CRP"/>
</dbReference>
<accession>A0A4Y8ANG8</accession>
<dbReference type="RefSeq" id="WP_134249313.1">
    <property type="nucleotide sequence ID" value="NZ_SNQI01000007.1"/>
</dbReference>
<dbReference type="OrthoDB" id="1116216at2"/>
<dbReference type="PROSITE" id="PS50042">
    <property type="entry name" value="CNMP_BINDING_3"/>
    <property type="match status" value="1"/>
</dbReference>
<dbReference type="InterPro" id="IPR000595">
    <property type="entry name" value="cNMP-bd_dom"/>
</dbReference>
<dbReference type="InterPro" id="IPR036388">
    <property type="entry name" value="WH-like_DNA-bd_sf"/>
</dbReference>
<name>A0A4Y8ANG8_9FLAO</name>
<dbReference type="Gene3D" id="1.10.10.10">
    <property type="entry name" value="Winged helix-like DNA-binding domain superfamily/Winged helix DNA-binding domain"/>
    <property type="match status" value="1"/>
</dbReference>
<evidence type="ECO:0000256" key="2">
    <source>
        <dbReference type="ARBA" id="ARBA00023125"/>
    </source>
</evidence>
<dbReference type="CDD" id="cd00038">
    <property type="entry name" value="CAP_ED"/>
    <property type="match status" value="1"/>
</dbReference>
<dbReference type="InterPro" id="IPR050397">
    <property type="entry name" value="Env_Response_Regulators"/>
</dbReference>
<keyword evidence="1" id="KW-0805">Transcription regulation</keyword>
<evidence type="ECO:0000256" key="3">
    <source>
        <dbReference type="ARBA" id="ARBA00023163"/>
    </source>
</evidence>
<dbReference type="SUPFAM" id="SSF51206">
    <property type="entry name" value="cAMP-binding domain-like"/>
    <property type="match status" value="1"/>
</dbReference>
<evidence type="ECO:0000259" key="4">
    <source>
        <dbReference type="PROSITE" id="PS50042"/>
    </source>
</evidence>
<keyword evidence="2" id="KW-0238">DNA-binding</keyword>
<dbReference type="GO" id="GO:0005829">
    <property type="term" value="C:cytosol"/>
    <property type="evidence" value="ECO:0007669"/>
    <property type="project" value="TreeGrafter"/>
</dbReference>